<keyword evidence="1" id="KW-1133">Transmembrane helix</keyword>
<dbReference type="Proteomes" id="UP001596047">
    <property type="component" value="Unassembled WGS sequence"/>
</dbReference>
<proteinExistence type="predicted"/>
<dbReference type="InterPro" id="IPR010718">
    <property type="entry name" value="DUF1294"/>
</dbReference>
<evidence type="ECO:0000256" key="1">
    <source>
        <dbReference type="SAM" id="Phobius"/>
    </source>
</evidence>
<dbReference type="RefSeq" id="WP_379186979.1">
    <property type="nucleotide sequence ID" value="NZ_JBHSOW010000016.1"/>
</dbReference>
<keyword evidence="1" id="KW-0472">Membrane</keyword>
<keyword evidence="3" id="KW-1185">Reference proteome</keyword>
<keyword evidence="1" id="KW-0812">Transmembrane</keyword>
<organism evidence="2 3">
    <name type="scientific">Paenibacillus solisilvae</name>
    <dbReference type="NCBI Taxonomy" id="2486751"/>
    <lineage>
        <taxon>Bacteria</taxon>
        <taxon>Bacillati</taxon>
        <taxon>Bacillota</taxon>
        <taxon>Bacilli</taxon>
        <taxon>Bacillales</taxon>
        <taxon>Paenibacillaceae</taxon>
        <taxon>Paenibacillus</taxon>
    </lineage>
</organism>
<dbReference type="EMBL" id="JBHSOW010000016">
    <property type="protein sequence ID" value="MFC5648524.1"/>
    <property type="molecule type" value="Genomic_DNA"/>
</dbReference>
<feature type="transmembrane region" description="Helical" evidence="1">
    <location>
        <begin position="44"/>
        <end position="63"/>
    </location>
</feature>
<sequence length="95" mass="10853">MTMTPLTLILAYLVIMNLAAFFMMRSDKQRAVHDRRHRIPERKLLGVSALGGSLGGYAGMRMFRHKTKHASFAVGLPFMLVIHIALAIMLLRYFY</sequence>
<evidence type="ECO:0000313" key="3">
    <source>
        <dbReference type="Proteomes" id="UP001596047"/>
    </source>
</evidence>
<dbReference type="InterPro" id="IPR012156">
    <property type="entry name" value="Cold_shock_CspA"/>
</dbReference>
<dbReference type="Pfam" id="PF06961">
    <property type="entry name" value="DUF1294"/>
    <property type="match status" value="1"/>
</dbReference>
<gene>
    <name evidence="2" type="ORF">ACFPYJ_05160</name>
</gene>
<comment type="caution">
    <text evidence="2">The sequence shown here is derived from an EMBL/GenBank/DDBJ whole genome shotgun (WGS) entry which is preliminary data.</text>
</comment>
<reference evidence="3" key="1">
    <citation type="journal article" date="2019" name="Int. J. Syst. Evol. Microbiol.">
        <title>The Global Catalogue of Microorganisms (GCM) 10K type strain sequencing project: providing services to taxonomists for standard genome sequencing and annotation.</title>
        <authorList>
            <consortium name="The Broad Institute Genomics Platform"/>
            <consortium name="The Broad Institute Genome Sequencing Center for Infectious Disease"/>
            <person name="Wu L."/>
            <person name="Ma J."/>
        </authorList>
    </citation>
    <scope>NUCLEOTIDE SEQUENCE [LARGE SCALE GENOMIC DNA]</scope>
    <source>
        <strain evidence="3">CGMCC 1.3240</strain>
    </source>
</reference>
<accession>A0ABW0VUC9</accession>
<feature type="transmembrane region" description="Helical" evidence="1">
    <location>
        <begin position="69"/>
        <end position="91"/>
    </location>
</feature>
<evidence type="ECO:0000313" key="2">
    <source>
        <dbReference type="EMBL" id="MFC5648524.1"/>
    </source>
</evidence>
<feature type="transmembrane region" description="Helical" evidence="1">
    <location>
        <begin position="6"/>
        <end position="24"/>
    </location>
</feature>
<name>A0ABW0VUC9_9BACL</name>
<protein>
    <submittedName>
        <fullName evidence="2">DUF1294 domain-containing protein</fullName>
    </submittedName>
</protein>
<dbReference type="PIRSF" id="PIRSF002599">
    <property type="entry name" value="Cold_shock_A"/>
    <property type="match status" value="1"/>
</dbReference>